<dbReference type="PANTHER" id="PTHR11839">
    <property type="entry name" value="UDP/ADP-SUGAR PYROPHOSPHATASE"/>
    <property type="match status" value="1"/>
</dbReference>
<comment type="similarity">
    <text evidence="3">Belongs to the Nudix hydrolase family. NudK subfamily.</text>
</comment>
<dbReference type="GO" id="GO:0019144">
    <property type="term" value="F:ADP-sugar diphosphatase activity"/>
    <property type="evidence" value="ECO:0007669"/>
    <property type="project" value="TreeGrafter"/>
</dbReference>
<gene>
    <name evidence="12" type="ORF">B5K06_27685</name>
</gene>
<dbReference type="InterPro" id="IPR000086">
    <property type="entry name" value="NUDIX_hydrolase_dom"/>
</dbReference>
<dbReference type="PANTHER" id="PTHR11839:SF18">
    <property type="entry name" value="NUDIX HYDROLASE DOMAIN-CONTAINING PROTEIN"/>
    <property type="match status" value="1"/>
</dbReference>
<dbReference type="InterPro" id="IPR004385">
    <property type="entry name" value="NDP_pyrophosphatase"/>
</dbReference>
<evidence type="ECO:0000256" key="8">
    <source>
        <dbReference type="ARBA" id="ARBA00032272"/>
    </source>
</evidence>
<evidence type="ECO:0000256" key="2">
    <source>
        <dbReference type="ARBA" id="ARBA00001946"/>
    </source>
</evidence>
<dbReference type="NCBIfam" id="TIGR00052">
    <property type="entry name" value="nudix-type nucleoside diphosphatase, YffH/AdpP family"/>
    <property type="match status" value="1"/>
</dbReference>
<feature type="binding site" evidence="9">
    <location>
        <position position="97"/>
    </location>
    <ligand>
        <name>Mg(2+)</name>
        <dbReference type="ChEBI" id="CHEBI:18420"/>
        <label>1</label>
    </ligand>
</feature>
<evidence type="ECO:0000256" key="7">
    <source>
        <dbReference type="ARBA" id="ARBA00032162"/>
    </source>
</evidence>
<sequence>MSAKVIFSKVLGKGFGTLTEYIFRYRRFDGTEGEICREVYDRGHAAAILLHNPATDKVILVRQFRPPAMLNGDNPYMLEAVAGLLDGDGPEACARREALEEAGVVVKDLELVSASYGLCAFVTEVLTMFIGTYDDHDRQRGGGLAHEGEDIEVLELSFTEAYGMIASGEIMDMKTVVLLQALMLRRGTA</sequence>
<dbReference type="PROSITE" id="PS51462">
    <property type="entry name" value="NUDIX"/>
    <property type="match status" value="1"/>
</dbReference>
<dbReference type="Proteomes" id="UP000254939">
    <property type="component" value="Unassembled WGS sequence"/>
</dbReference>
<comment type="subunit">
    <text evidence="4">Homodimer.</text>
</comment>
<keyword evidence="9" id="KW-0460">Magnesium</keyword>
<feature type="binding site" evidence="9">
    <location>
        <position position="149"/>
    </location>
    <ligand>
        <name>Mg(2+)</name>
        <dbReference type="ChEBI" id="CHEBI:18420"/>
        <label>1</label>
    </ligand>
</feature>
<dbReference type="AlphaFoldDB" id="A0A370KH53"/>
<dbReference type="EMBL" id="NAAC01000040">
    <property type="protein sequence ID" value="RDJ04274.1"/>
    <property type="molecule type" value="Genomic_DNA"/>
</dbReference>
<evidence type="ECO:0000256" key="10">
    <source>
        <dbReference type="PIRSR" id="PIRSR604385-3"/>
    </source>
</evidence>
<comment type="cofactor">
    <cofactor evidence="2 9">
        <name>Mg(2+)</name>
        <dbReference type="ChEBI" id="CHEBI:18420"/>
    </cofactor>
</comment>
<name>A0A370KH53_9HYPH</name>
<feature type="short sequence motif" description="Nudix box" evidence="10">
    <location>
        <begin position="83"/>
        <end position="104"/>
    </location>
</feature>
<dbReference type="GO" id="GO:0019693">
    <property type="term" value="P:ribose phosphate metabolic process"/>
    <property type="evidence" value="ECO:0007669"/>
    <property type="project" value="TreeGrafter"/>
</dbReference>
<dbReference type="InterPro" id="IPR015797">
    <property type="entry name" value="NUDIX_hydrolase-like_dom_sf"/>
</dbReference>
<dbReference type="GO" id="GO:0006753">
    <property type="term" value="P:nucleoside phosphate metabolic process"/>
    <property type="evidence" value="ECO:0007669"/>
    <property type="project" value="TreeGrafter"/>
</dbReference>
<keyword evidence="9" id="KW-0479">Metal-binding</keyword>
<protein>
    <recommendedName>
        <fullName evidence="5">GDP-mannose pyrophosphatase</fullName>
    </recommendedName>
    <alternativeName>
        <fullName evidence="7">GDP-mannose hydrolase</fullName>
    </alternativeName>
    <alternativeName>
        <fullName evidence="8">GDPMK</fullName>
    </alternativeName>
</protein>
<evidence type="ECO:0000256" key="4">
    <source>
        <dbReference type="ARBA" id="ARBA00011738"/>
    </source>
</evidence>
<organism evidence="12 13">
    <name type="scientific">Rhizobium grahamii</name>
    <dbReference type="NCBI Taxonomy" id="1120045"/>
    <lineage>
        <taxon>Bacteria</taxon>
        <taxon>Pseudomonadati</taxon>
        <taxon>Pseudomonadota</taxon>
        <taxon>Alphaproteobacteria</taxon>
        <taxon>Hyphomicrobiales</taxon>
        <taxon>Rhizobiaceae</taxon>
        <taxon>Rhizobium/Agrobacterium group</taxon>
        <taxon>Rhizobium</taxon>
    </lineage>
</organism>
<dbReference type="Pfam" id="PF00293">
    <property type="entry name" value="NUDIX"/>
    <property type="match status" value="1"/>
</dbReference>
<dbReference type="OrthoDB" id="5292471at2"/>
<accession>A0A370KH53</accession>
<evidence type="ECO:0000256" key="1">
    <source>
        <dbReference type="ARBA" id="ARBA00000847"/>
    </source>
</evidence>
<dbReference type="GO" id="GO:0046872">
    <property type="term" value="F:metal ion binding"/>
    <property type="evidence" value="ECO:0007669"/>
    <property type="project" value="UniProtKB-KW"/>
</dbReference>
<feature type="binding site" evidence="9">
    <location>
        <position position="101"/>
    </location>
    <ligand>
        <name>Mg(2+)</name>
        <dbReference type="ChEBI" id="CHEBI:18420"/>
        <label>1</label>
    </ligand>
</feature>
<evidence type="ECO:0000256" key="6">
    <source>
        <dbReference type="ARBA" id="ARBA00022801"/>
    </source>
</evidence>
<dbReference type="RefSeq" id="WP_114715850.1">
    <property type="nucleotide sequence ID" value="NZ_KZ857269.1"/>
</dbReference>
<reference evidence="12 13" key="1">
    <citation type="submission" date="2017-03" db="EMBL/GenBank/DDBJ databases">
        <title>Genome analysis of Rhizobial strains effectives or ineffectives for nitrogen fixation isolated from bean seeds.</title>
        <authorList>
            <person name="Peralta H."/>
            <person name="Aguilar-Vera A."/>
            <person name="Mora Y."/>
            <person name="Vargas-Lagunas C."/>
            <person name="Girard L."/>
            <person name="Mora J."/>
        </authorList>
    </citation>
    <scope>NUCLEOTIDE SEQUENCE [LARGE SCALE GENOMIC DNA]</scope>
    <source>
        <strain evidence="12 13">CCGM3</strain>
    </source>
</reference>
<evidence type="ECO:0000256" key="3">
    <source>
        <dbReference type="ARBA" id="ARBA00007275"/>
    </source>
</evidence>
<evidence type="ECO:0000313" key="13">
    <source>
        <dbReference type="Proteomes" id="UP000254939"/>
    </source>
</evidence>
<comment type="catalytic activity">
    <reaction evidence="1">
        <text>GDP-alpha-D-mannose + H2O = alpha-D-mannose 1-phosphate + GMP + 2 H(+)</text>
        <dbReference type="Rhea" id="RHEA:27978"/>
        <dbReference type="ChEBI" id="CHEBI:15377"/>
        <dbReference type="ChEBI" id="CHEBI:15378"/>
        <dbReference type="ChEBI" id="CHEBI:57527"/>
        <dbReference type="ChEBI" id="CHEBI:58115"/>
        <dbReference type="ChEBI" id="CHEBI:58409"/>
    </reaction>
</comment>
<dbReference type="CDD" id="cd24157">
    <property type="entry name" value="NUDIX_GDPMK"/>
    <property type="match status" value="1"/>
</dbReference>
<keyword evidence="6" id="KW-0378">Hydrolase</keyword>
<proteinExistence type="inferred from homology"/>
<feature type="domain" description="Nudix hydrolase" evidence="11">
    <location>
        <begin position="41"/>
        <end position="178"/>
    </location>
</feature>
<evidence type="ECO:0000256" key="5">
    <source>
        <dbReference type="ARBA" id="ARBA00016377"/>
    </source>
</evidence>
<dbReference type="Gene3D" id="3.90.79.10">
    <property type="entry name" value="Nucleoside Triphosphate Pyrophosphohydrolase"/>
    <property type="match status" value="1"/>
</dbReference>
<feature type="binding site" evidence="9">
    <location>
        <position position="82"/>
    </location>
    <ligand>
        <name>Mg(2+)</name>
        <dbReference type="ChEBI" id="CHEBI:18420"/>
        <label>1</label>
    </ligand>
</feature>
<comment type="caution">
    <text evidence="12">The sequence shown here is derived from an EMBL/GenBank/DDBJ whole genome shotgun (WGS) entry which is preliminary data.</text>
</comment>
<evidence type="ECO:0000259" key="11">
    <source>
        <dbReference type="PROSITE" id="PS51462"/>
    </source>
</evidence>
<evidence type="ECO:0000256" key="9">
    <source>
        <dbReference type="PIRSR" id="PIRSR604385-2"/>
    </source>
</evidence>
<evidence type="ECO:0000313" key="12">
    <source>
        <dbReference type="EMBL" id="RDJ04274.1"/>
    </source>
</evidence>
<dbReference type="SUPFAM" id="SSF55811">
    <property type="entry name" value="Nudix"/>
    <property type="match status" value="1"/>
</dbReference>
<dbReference type="GO" id="GO:0005829">
    <property type="term" value="C:cytosol"/>
    <property type="evidence" value="ECO:0007669"/>
    <property type="project" value="TreeGrafter"/>
</dbReference>